<accession>A0A1H9S3U7</accession>
<feature type="signal peptide" evidence="10">
    <location>
        <begin position="1"/>
        <end position="19"/>
    </location>
</feature>
<dbReference type="NCBIfam" id="TIGR01844">
    <property type="entry name" value="type_I_sec_TolC"/>
    <property type="match status" value="1"/>
</dbReference>
<feature type="region of interest" description="Disordered" evidence="9">
    <location>
        <begin position="67"/>
        <end position="91"/>
    </location>
</feature>
<feature type="coiled-coil region" evidence="8">
    <location>
        <begin position="180"/>
        <end position="207"/>
    </location>
</feature>
<comment type="subcellular location">
    <subcellularLocation>
        <location evidence="1">Cell outer membrane</location>
    </subcellularLocation>
</comment>
<evidence type="ECO:0000256" key="9">
    <source>
        <dbReference type="SAM" id="MobiDB-lite"/>
    </source>
</evidence>
<dbReference type="GO" id="GO:0009279">
    <property type="term" value="C:cell outer membrane"/>
    <property type="evidence" value="ECO:0007669"/>
    <property type="project" value="UniProtKB-SubCell"/>
</dbReference>
<dbReference type="PANTHER" id="PTHR30026">
    <property type="entry name" value="OUTER MEMBRANE PROTEIN TOLC"/>
    <property type="match status" value="1"/>
</dbReference>
<protein>
    <submittedName>
        <fullName evidence="11">Outer membrane protein</fullName>
    </submittedName>
</protein>
<sequence>MWGIHIALACLVFSQGAFGQTLASLLDLARSSEPTYLGVKTNVMAAKARVDQAFGVMLPQVSLTGSTNAHDRNYNTRDSHDPSASEGYNSNSAQVSLTQPIWRYANIVGWRQAKVVAEQSEYQLAGAEQELLAKLVEAWFNVLAARDEVAFTTQQAAAQQFQLAVATRGGELGASSWPQLEEARAKLDQALADVAMAESEAQLKRAELEQLVGPLHELNASYMRGEAVLASPTAVKLDGWLQGVDAGNPNLLAAMRAYEAAEAEVSKQRAGHYPTLDLVASYGKNSQSVGGFPGQSGYDIKQGTMGLELSVPIFSGGTQSAKVVEALAQQEKARLEVEMARRTAVLAIKQAWFTWHSAQIRTLAGIQAIRSAHSTLAQAQVGTGQGLKTRLDILQAEQQLRAGQRDFRKGRYDQVVAYVKLKAAVGSLTEGDVAALDALLVTSPEEAGPEMEPRLIKVRAR</sequence>
<evidence type="ECO:0000256" key="6">
    <source>
        <dbReference type="ARBA" id="ARBA00023136"/>
    </source>
</evidence>
<dbReference type="Proteomes" id="UP000199267">
    <property type="component" value="Unassembled WGS sequence"/>
</dbReference>
<evidence type="ECO:0000313" key="12">
    <source>
        <dbReference type="Proteomes" id="UP000199267"/>
    </source>
</evidence>
<evidence type="ECO:0000256" key="4">
    <source>
        <dbReference type="ARBA" id="ARBA00022452"/>
    </source>
</evidence>
<dbReference type="RefSeq" id="WP_167363789.1">
    <property type="nucleotide sequence ID" value="NZ_FOFJ01000091.1"/>
</dbReference>
<gene>
    <name evidence="11" type="ORF">SAMN04244573_04319</name>
</gene>
<keyword evidence="4" id="KW-1134">Transmembrane beta strand</keyword>
<name>A0A1H9S3U7_9GAMM</name>
<evidence type="ECO:0000256" key="5">
    <source>
        <dbReference type="ARBA" id="ARBA00022692"/>
    </source>
</evidence>
<dbReference type="AlphaFoldDB" id="A0A1H9S3U7"/>
<dbReference type="SUPFAM" id="SSF56954">
    <property type="entry name" value="Outer membrane efflux proteins (OEP)"/>
    <property type="match status" value="1"/>
</dbReference>
<proteinExistence type="inferred from homology"/>
<keyword evidence="10" id="KW-0732">Signal</keyword>
<keyword evidence="7" id="KW-0998">Cell outer membrane</keyword>
<keyword evidence="8" id="KW-0175">Coiled coil</keyword>
<dbReference type="PANTHER" id="PTHR30026:SF20">
    <property type="entry name" value="OUTER MEMBRANE PROTEIN TOLC"/>
    <property type="match status" value="1"/>
</dbReference>
<dbReference type="GO" id="GO:1990281">
    <property type="term" value="C:efflux pump complex"/>
    <property type="evidence" value="ECO:0007669"/>
    <property type="project" value="TreeGrafter"/>
</dbReference>
<dbReference type="InterPro" id="IPR051906">
    <property type="entry name" value="TolC-like"/>
</dbReference>
<dbReference type="InterPro" id="IPR003423">
    <property type="entry name" value="OMP_efflux"/>
</dbReference>
<evidence type="ECO:0000256" key="7">
    <source>
        <dbReference type="ARBA" id="ARBA00023237"/>
    </source>
</evidence>
<feature type="compositionally biased region" description="Basic and acidic residues" evidence="9">
    <location>
        <begin position="69"/>
        <end position="83"/>
    </location>
</feature>
<evidence type="ECO:0000256" key="3">
    <source>
        <dbReference type="ARBA" id="ARBA00022448"/>
    </source>
</evidence>
<keyword evidence="6" id="KW-0472">Membrane</keyword>
<keyword evidence="3" id="KW-0813">Transport</keyword>
<dbReference type="Gene3D" id="1.20.1600.10">
    <property type="entry name" value="Outer membrane efflux proteins (OEP)"/>
    <property type="match status" value="1"/>
</dbReference>
<evidence type="ECO:0000256" key="10">
    <source>
        <dbReference type="SAM" id="SignalP"/>
    </source>
</evidence>
<reference evidence="11 12" key="1">
    <citation type="submission" date="2016-10" db="EMBL/GenBank/DDBJ databases">
        <authorList>
            <person name="de Groot N.N."/>
        </authorList>
    </citation>
    <scope>NUCLEOTIDE SEQUENCE [LARGE SCALE GENOMIC DNA]</scope>
    <source>
        <strain evidence="11 12">DSM 378</strain>
    </source>
</reference>
<evidence type="ECO:0000313" key="11">
    <source>
        <dbReference type="EMBL" id="SER78809.1"/>
    </source>
</evidence>
<comment type="similarity">
    <text evidence="2">Belongs to the outer membrane factor (OMF) (TC 1.B.17) family.</text>
</comment>
<organism evidence="11 12">
    <name type="scientific">Azotobacter beijerinckii</name>
    <dbReference type="NCBI Taxonomy" id="170623"/>
    <lineage>
        <taxon>Bacteria</taxon>
        <taxon>Pseudomonadati</taxon>
        <taxon>Pseudomonadota</taxon>
        <taxon>Gammaproteobacteria</taxon>
        <taxon>Pseudomonadales</taxon>
        <taxon>Pseudomonadaceae</taxon>
        <taxon>Azotobacter</taxon>
    </lineage>
</organism>
<dbReference type="InterPro" id="IPR010130">
    <property type="entry name" value="T1SS_OMP_TolC"/>
</dbReference>
<dbReference type="GO" id="GO:0015288">
    <property type="term" value="F:porin activity"/>
    <property type="evidence" value="ECO:0007669"/>
    <property type="project" value="TreeGrafter"/>
</dbReference>
<dbReference type="Pfam" id="PF02321">
    <property type="entry name" value="OEP"/>
    <property type="match status" value="2"/>
</dbReference>
<evidence type="ECO:0000256" key="2">
    <source>
        <dbReference type="ARBA" id="ARBA00007613"/>
    </source>
</evidence>
<dbReference type="EMBL" id="FOFJ01000091">
    <property type="protein sequence ID" value="SER78809.1"/>
    <property type="molecule type" value="Genomic_DNA"/>
</dbReference>
<evidence type="ECO:0000256" key="8">
    <source>
        <dbReference type="SAM" id="Coils"/>
    </source>
</evidence>
<dbReference type="GO" id="GO:0015562">
    <property type="term" value="F:efflux transmembrane transporter activity"/>
    <property type="evidence" value="ECO:0007669"/>
    <property type="project" value="InterPro"/>
</dbReference>
<evidence type="ECO:0000256" key="1">
    <source>
        <dbReference type="ARBA" id="ARBA00004442"/>
    </source>
</evidence>
<keyword evidence="5" id="KW-0812">Transmembrane</keyword>
<feature type="chain" id="PRO_5011709438" evidence="10">
    <location>
        <begin position="20"/>
        <end position="461"/>
    </location>
</feature>